<keyword evidence="4" id="KW-0597">Phosphoprotein</keyword>
<keyword evidence="5" id="KW-0808">Transferase</keyword>
<dbReference type="EC" id="2.7.13.3" evidence="3"/>
<dbReference type="PANTHER" id="PTHR45436">
    <property type="entry name" value="SENSOR HISTIDINE KINASE YKOH"/>
    <property type="match status" value="1"/>
</dbReference>
<evidence type="ECO:0000313" key="15">
    <source>
        <dbReference type="Proteomes" id="UP000707356"/>
    </source>
</evidence>
<keyword evidence="8 11" id="KW-1133">Transmembrane helix</keyword>
<dbReference type="Gene3D" id="3.30.565.10">
    <property type="entry name" value="Histidine kinase-like ATPase, C-terminal domain"/>
    <property type="match status" value="1"/>
</dbReference>
<dbReference type="FunFam" id="3.30.565.10:FF:000006">
    <property type="entry name" value="Sensor histidine kinase WalK"/>
    <property type="match status" value="1"/>
</dbReference>
<dbReference type="AlphaFoldDB" id="A0A951P6T7"/>
<dbReference type="Proteomes" id="UP000707356">
    <property type="component" value="Unassembled WGS sequence"/>
</dbReference>
<evidence type="ECO:0000256" key="9">
    <source>
        <dbReference type="ARBA" id="ARBA00023012"/>
    </source>
</evidence>
<evidence type="ECO:0000259" key="12">
    <source>
        <dbReference type="PROSITE" id="PS50109"/>
    </source>
</evidence>
<dbReference type="SMART" id="SM00387">
    <property type="entry name" value="HATPase_c"/>
    <property type="match status" value="1"/>
</dbReference>
<dbReference type="PRINTS" id="PR00344">
    <property type="entry name" value="BCTRLSENSOR"/>
</dbReference>
<dbReference type="InterPro" id="IPR036097">
    <property type="entry name" value="HisK_dim/P_sf"/>
</dbReference>
<dbReference type="InterPro" id="IPR050428">
    <property type="entry name" value="TCS_sensor_his_kinase"/>
</dbReference>
<evidence type="ECO:0000256" key="11">
    <source>
        <dbReference type="SAM" id="Phobius"/>
    </source>
</evidence>
<dbReference type="InterPro" id="IPR004358">
    <property type="entry name" value="Sig_transdc_His_kin-like_C"/>
</dbReference>
<feature type="domain" description="HAMP" evidence="13">
    <location>
        <begin position="229"/>
        <end position="281"/>
    </location>
</feature>
<evidence type="ECO:0000313" key="14">
    <source>
        <dbReference type="EMBL" id="MBW4464021.1"/>
    </source>
</evidence>
<dbReference type="Pfam" id="PF00672">
    <property type="entry name" value="HAMP"/>
    <property type="match status" value="1"/>
</dbReference>
<evidence type="ECO:0000259" key="13">
    <source>
        <dbReference type="PROSITE" id="PS50885"/>
    </source>
</evidence>
<evidence type="ECO:0000256" key="7">
    <source>
        <dbReference type="ARBA" id="ARBA00022777"/>
    </source>
</evidence>
<dbReference type="Pfam" id="PF02518">
    <property type="entry name" value="HATPase_c"/>
    <property type="match status" value="1"/>
</dbReference>
<dbReference type="FunFam" id="1.10.287.130:FF:000001">
    <property type="entry name" value="Two-component sensor histidine kinase"/>
    <property type="match status" value="1"/>
</dbReference>
<evidence type="ECO:0000256" key="2">
    <source>
        <dbReference type="ARBA" id="ARBA00004370"/>
    </source>
</evidence>
<proteinExistence type="predicted"/>
<dbReference type="EMBL" id="JAHHHV010000004">
    <property type="protein sequence ID" value="MBW4464021.1"/>
    <property type="molecule type" value="Genomic_DNA"/>
</dbReference>
<gene>
    <name evidence="14" type="ORF">KME07_01095</name>
</gene>
<feature type="domain" description="Histidine kinase" evidence="12">
    <location>
        <begin position="289"/>
        <end position="497"/>
    </location>
</feature>
<dbReference type="SUPFAM" id="SSF47384">
    <property type="entry name" value="Homodimeric domain of signal transducing histidine kinase"/>
    <property type="match status" value="1"/>
</dbReference>
<comment type="subcellular location">
    <subcellularLocation>
        <location evidence="2">Membrane</location>
    </subcellularLocation>
</comment>
<reference evidence="14" key="1">
    <citation type="submission" date="2021-05" db="EMBL/GenBank/DDBJ databases">
        <authorList>
            <person name="Pietrasiak N."/>
            <person name="Ward R."/>
            <person name="Stajich J.E."/>
            <person name="Kurbessoian T."/>
        </authorList>
    </citation>
    <scope>NUCLEOTIDE SEQUENCE</scope>
    <source>
        <strain evidence="14">GSE-TBD4-15B</strain>
    </source>
</reference>
<evidence type="ECO:0000256" key="6">
    <source>
        <dbReference type="ARBA" id="ARBA00022692"/>
    </source>
</evidence>
<comment type="caution">
    <text evidence="14">The sequence shown here is derived from an EMBL/GenBank/DDBJ whole genome shotgun (WGS) entry which is preliminary data.</text>
</comment>
<evidence type="ECO:0000256" key="4">
    <source>
        <dbReference type="ARBA" id="ARBA00022553"/>
    </source>
</evidence>
<accession>A0A951P6T7</accession>
<dbReference type="CDD" id="cd00082">
    <property type="entry name" value="HisKA"/>
    <property type="match status" value="1"/>
</dbReference>
<dbReference type="Gene3D" id="1.10.287.130">
    <property type="match status" value="1"/>
</dbReference>
<organism evidence="14 15">
    <name type="scientific">Pegethrix bostrychoides GSE-TBD4-15B</name>
    <dbReference type="NCBI Taxonomy" id="2839662"/>
    <lineage>
        <taxon>Bacteria</taxon>
        <taxon>Bacillati</taxon>
        <taxon>Cyanobacteriota</taxon>
        <taxon>Cyanophyceae</taxon>
        <taxon>Oculatellales</taxon>
        <taxon>Oculatellaceae</taxon>
        <taxon>Pegethrix</taxon>
    </lineage>
</organism>
<dbReference type="CDD" id="cd06225">
    <property type="entry name" value="HAMP"/>
    <property type="match status" value="1"/>
</dbReference>
<evidence type="ECO:0000256" key="3">
    <source>
        <dbReference type="ARBA" id="ARBA00012438"/>
    </source>
</evidence>
<keyword evidence="6 11" id="KW-0812">Transmembrane</keyword>
<dbReference type="InterPro" id="IPR005467">
    <property type="entry name" value="His_kinase_dom"/>
</dbReference>
<dbReference type="Gene3D" id="6.10.340.10">
    <property type="match status" value="1"/>
</dbReference>
<protein>
    <recommendedName>
        <fullName evidence="3">histidine kinase</fullName>
        <ecNumber evidence="3">2.7.13.3</ecNumber>
    </recommendedName>
</protein>
<dbReference type="InterPro" id="IPR003661">
    <property type="entry name" value="HisK_dim/P_dom"/>
</dbReference>
<keyword evidence="7" id="KW-0418">Kinase</keyword>
<dbReference type="SUPFAM" id="SSF55874">
    <property type="entry name" value="ATPase domain of HSP90 chaperone/DNA topoisomerase II/histidine kinase"/>
    <property type="match status" value="1"/>
</dbReference>
<dbReference type="SUPFAM" id="SSF158472">
    <property type="entry name" value="HAMP domain-like"/>
    <property type="match status" value="1"/>
</dbReference>
<dbReference type="PANTHER" id="PTHR45436:SF5">
    <property type="entry name" value="SENSOR HISTIDINE KINASE TRCS"/>
    <property type="match status" value="1"/>
</dbReference>
<dbReference type="SMART" id="SM00388">
    <property type="entry name" value="HisKA"/>
    <property type="match status" value="1"/>
</dbReference>
<evidence type="ECO:0000256" key="5">
    <source>
        <dbReference type="ARBA" id="ARBA00022679"/>
    </source>
</evidence>
<dbReference type="GO" id="GO:0000155">
    <property type="term" value="F:phosphorelay sensor kinase activity"/>
    <property type="evidence" value="ECO:0007669"/>
    <property type="project" value="InterPro"/>
</dbReference>
<reference evidence="14" key="2">
    <citation type="journal article" date="2022" name="Microbiol. Resour. Announc.">
        <title>Metagenome Sequencing to Explore Phylogenomics of Terrestrial Cyanobacteria.</title>
        <authorList>
            <person name="Ward R.D."/>
            <person name="Stajich J.E."/>
            <person name="Johansen J.R."/>
            <person name="Huntemann M."/>
            <person name="Clum A."/>
            <person name="Foster B."/>
            <person name="Foster B."/>
            <person name="Roux S."/>
            <person name="Palaniappan K."/>
            <person name="Varghese N."/>
            <person name="Mukherjee S."/>
            <person name="Reddy T.B.K."/>
            <person name="Daum C."/>
            <person name="Copeland A."/>
            <person name="Chen I.A."/>
            <person name="Ivanova N.N."/>
            <person name="Kyrpides N.C."/>
            <person name="Shapiro N."/>
            <person name="Eloe-Fadrosh E.A."/>
            <person name="Pietrasiak N."/>
        </authorList>
    </citation>
    <scope>NUCLEOTIDE SEQUENCE</scope>
    <source>
        <strain evidence="14">GSE-TBD4-15B</strain>
    </source>
</reference>
<evidence type="ECO:0000256" key="1">
    <source>
        <dbReference type="ARBA" id="ARBA00000085"/>
    </source>
</evidence>
<keyword evidence="9" id="KW-0902">Two-component regulatory system</keyword>
<feature type="transmembrane region" description="Helical" evidence="11">
    <location>
        <begin position="44"/>
        <end position="67"/>
    </location>
</feature>
<name>A0A951P6T7_9CYAN</name>
<dbReference type="PROSITE" id="PS50109">
    <property type="entry name" value="HIS_KIN"/>
    <property type="match status" value="1"/>
</dbReference>
<dbReference type="PROSITE" id="PS50885">
    <property type="entry name" value="HAMP"/>
    <property type="match status" value="1"/>
</dbReference>
<dbReference type="GO" id="GO:0005886">
    <property type="term" value="C:plasma membrane"/>
    <property type="evidence" value="ECO:0007669"/>
    <property type="project" value="TreeGrafter"/>
</dbReference>
<keyword evidence="10 11" id="KW-0472">Membrane</keyword>
<dbReference type="InterPro" id="IPR036890">
    <property type="entry name" value="HATPase_C_sf"/>
</dbReference>
<feature type="transmembrane region" description="Helical" evidence="11">
    <location>
        <begin position="206"/>
        <end position="227"/>
    </location>
</feature>
<dbReference type="Pfam" id="PF00512">
    <property type="entry name" value="HisKA"/>
    <property type="match status" value="1"/>
</dbReference>
<comment type="catalytic activity">
    <reaction evidence="1">
        <text>ATP + protein L-histidine = ADP + protein N-phospho-L-histidine.</text>
        <dbReference type="EC" id="2.7.13.3"/>
    </reaction>
</comment>
<evidence type="ECO:0000256" key="8">
    <source>
        <dbReference type="ARBA" id="ARBA00022989"/>
    </source>
</evidence>
<evidence type="ECO:0000256" key="10">
    <source>
        <dbReference type="ARBA" id="ARBA00023136"/>
    </source>
</evidence>
<dbReference type="InterPro" id="IPR003594">
    <property type="entry name" value="HATPase_dom"/>
</dbReference>
<dbReference type="InterPro" id="IPR003660">
    <property type="entry name" value="HAMP_dom"/>
</dbReference>
<sequence>MLDRSKELLTPNATAQHVNYSLSQSSNPRNWWHQVLKQTRTRILLIYIVLMAGVTAASIPMFMALFLHNVNQRVRSDLLAEMQNFQQAYTDWKISPGYDGNLKHFASEVLGDIEPEDDNSLIFYINGEYYKSNPRGLPPELAEGSDIEAHWLKITQLSEGQLTSNHPQLGNIIYLAQPLEIEGEQRGIFVAAHTTGGERQEALNGIVIFVPIVASVVLMGAGLAWLATGKLLQPVHQLAITARSISETDLSQRITVSGSGELSELANTFNSMMNRLQEAFMSQRNFINDAGHELRTPITIIQGHLDLLDDIPPELAETLDIVQDELDRMARLVNDMILLAKSDRPDFLQLETVEIAPFGEELLQKAQTLADRNWQLKQQGQGVIVADRQRLTGALLNLLNNAAQHTQPQDLIELGAAVQKQQVRFWVRDTGEGIALSDQSRIFERFARTTNSRRRSDGSGLGLAIVQAIAEAHGGQVQLASKPGYGSTFTLLLPLDSPKEQSNHDSYFNR</sequence>
<dbReference type="SMART" id="SM00304">
    <property type="entry name" value="HAMP"/>
    <property type="match status" value="1"/>
</dbReference>
<dbReference type="CDD" id="cd00075">
    <property type="entry name" value="HATPase"/>
    <property type="match status" value="1"/>
</dbReference>